<dbReference type="EMBL" id="APCN01002480">
    <property type="status" value="NOT_ANNOTATED_CDS"/>
    <property type="molecule type" value="Genomic_DNA"/>
</dbReference>
<organism evidence="3 4">
    <name type="scientific">Anopheles arabiensis</name>
    <name type="common">Mosquito</name>
    <dbReference type="NCBI Taxonomy" id="7173"/>
    <lineage>
        <taxon>Eukaryota</taxon>
        <taxon>Metazoa</taxon>
        <taxon>Ecdysozoa</taxon>
        <taxon>Arthropoda</taxon>
        <taxon>Hexapoda</taxon>
        <taxon>Insecta</taxon>
        <taxon>Pterygota</taxon>
        <taxon>Neoptera</taxon>
        <taxon>Endopterygota</taxon>
        <taxon>Diptera</taxon>
        <taxon>Nematocera</taxon>
        <taxon>Culicoidea</taxon>
        <taxon>Culicidae</taxon>
        <taxon>Anophelinae</taxon>
        <taxon>Anopheles</taxon>
    </lineage>
</organism>
<keyword evidence="2" id="KW-0732">Signal</keyword>
<dbReference type="KEGG" id="aara:120903755"/>
<dbReference type="AlphaFoldDB" id="A0A8W7MI50"/>
<accession>A0A8W7MI50</accession>
<evidence type="ECO:0008006" key="5">
    <source>
        <dbReference type="Google" id="ProtNLM"/>
    </source>
</evidence>
<feature type="region of interest" description="Disordered" evidence="1">
    <location>
        <begin position="80"/>
        <end position="104"/>
    </location>
</feature>
<name>A0A8W7MI50_ANOAR</name>
<keyword evidence="4" id="KW-1185">Reference proteome</keyword>
<dbReference type="GeneID" id="120903755"/>
<proteinExistence type="predicted"/>
<evidence type="ECO:0000313" key="3">
    <source>
        <dbReference type="EnsemblMetazoa" id="AARA014435-PA"/>
    </source>
</evidence>
<feature type="chain" id="PRO_5036471861" description="Secreted protein" evidence="2">
    <location>
        <begin position="23"/>
        <end position="104"/>
    </location>
</feature>
<dbReference type="RefSeq" id="XP_040169294.1">
    <property type="nucleotide sequence ID" value="XM_040313360.1"/>
</dbReference>
<evidence type="ECO:0000313" key="4">
    <source>
        <dbReference type="Proteomes" id="UP000075840"/>
    </source>
</evidence>
<evidence type="ECO:0000256" key="2">
    <source>
        <dbReference type="SAM" id="SignalP"/>
    </source>
</evidence>
<reference evidence="3" key="1">
    <citation type="submission" date="2022-08" db="UniProtKB">
        <authorList>
            <consortium name="EnsemblMetazoa"/>
        </authorList>
    </citation>
    <scope>IDENTIFICATION</scope>
    <source>
        <strain evidence="3">Dongola</strain>
    </source>
</reference>
<evidence type="ECO:0000256" key="1">
    <source>
        <dbReference type="SAM" id="MobiDB-lite"/>
    </source>
</evidence>
<sequence>MWRVFLRLAIFALFAELLVSDGQWWTRWNDQTNVKYFPITRRGTTCYVEWNGKGLKIVPAYSKQTLTRFTVDKTPYRTGTAPFGAELRKGTHQPRVDLSHQPSK</sequence>
<protein>
    <recommendedName>
        <fullName evidence="5">Secreted protein</fullName>
    </recommendedName>
</protein>
<dbReference type="EnsemblMetazoa" id="AARA014435-RA">
    <property type="protein sequence ID" value="AARA014435-PA"/>
    <property type="gene ID" value="AARA014435"/>
</dbReference>
<feature type="compositionally biased region" description="Basic and acidic residues" evidence="1">
    <location>
        <begin position="86"/>
        <end position="98"/>
    </location>
</feature>
<feature type="signal peptide" evidence="2">
    <location>
        <begin position="1"/>
        <end position="22"/>
    </location>
</feature>
<dbReference type="Proteomes" id="UP000075840">
    <property type="component" value="Unassembled WGS sequence"/>
</dbReference>